<organism evidence="2">
    <name type="scientific">Vitis vinifera</name>
    <name type="common">Grape</name>
    <dbReference type="NCBI Taxonomy" id="29760"/>
    <lineage>
        <taxon>Eukaryota</taxon>
        <taxon>Viridiplantae</taxon>
        <taxon>Streptophyta</taxon>
        <taxon>Embryophyta</taxon>
        <taxon>Tracheophyta</taxon>
        <taxon>Spermatophyta</taxon>
        <taxon>Magnoliopsida</taxon>
        <taxon>eudicotyledons</taxon>
        <taxon>Gunneridae</taxon>
        <taxon>Pentapetalae</taxon>
        <taxon>rosids</taxon>
        <taxon>Vitales</taxon>
        <taxon>Vitaceae</taxon>
        <taxon>Viteae</taxon>
        <taxon>Vitis</taxon>
    </lineage>
</organism>
<dbReference type="ExpressionAtlas" id="A5AUI7">
    <property type="expression patterns" value="baseline and differential"/>
</dbReference>
<dbReference type="PANTHER" id="PTHR33116:SF78">
    <property type="entry name" value="OS12G0587133 PROTEIN"/>
    <property type="match status" value="1"/>
</dbReference>
<evidence type="ECO:0000313" key="2">
    <source>
        <dbReference type="EMBL" id="CAN78329.1"/>
    </source>
</evidence>
<protein>
    <recommendedName>
        <fullName evidence="1">Reverse transcriptase zinc-binding domain-containing protein</fullName>
    </recommendedName>
</protein>
<dbReference type="EMBL" id="AM436099">
    <property type="protein sequence ID" value="CAN78329.1"/>
    <property type="molecule type" value="Genomic_DNA"/>
</dbReference>
<gene>
    <name evidence="2" type="ORF">VITISV_034972</name>
</gene>
<proteinExistence type="predicted"/>
<evidence type="ECO:0000259" key="1">
    <source>
        <dbReference type="Pfam" id="PF13966"/>
    </source>
</evidence>
<dbReference type="Pfam" id="PF13966">
    <property type="entry name" value="zf-RVT"/>
    <property type="match status" value="1"/>
</dbReference>
<dbReference type="InterPro" id="IPR026960">
    <property type="entry name" value="RVT-Znf"/>
</dbReference>
<dbReference type="AlphaFoldDB" id="A5AUI7"/>
<feature type="domain" description="Reverse transcriptase zinc-binding" evidence="1">
    <location>
        <begin position="322"/>
        <end position="391"/>
    </location>
</feature>
<name>A5AUI7_VITVI</name>
<sequence length="415" mass="48147">MELNVSHLLIVDDTIIFCEARKENLTFLSWTLAWFEAASGLRINLAKNELIPVREVEEIEEMAVELGCRVGSLPTVYLGLPLGAYHKTLSMWDGVEERMRRRLTLWKRQYIFKGGRIILIKSILASMPIYQLSLFRMPKIVAKRMEKLQRDFLWGGGSLERKVHLINWKVRFATEKDNLWKKVLLVKYGQEGFGWRTNEVCGTYGVRVWKEILKEACWCWDNFQFKVGKGTKIKFWIDHWCGNAALSQIFPLLFALAVHRNATVNEVWDSSFGQGGWNLRFCRDFNDWELDLIGELLILLRDCRISSEEDSVFWKGGGSGIFGVKDTYILMVAPNDFTFPKKNIWVDKAPTKAAFFAWEATWRKIFTLDSLKKRGWQLPNRCFLCGCEEETSCARVYIGEESLSLLGFLEWLAST</sequence>
<reference evidence="2" key="1">
    <citation type="journal article" date="2007" name="PLoS ONE">
        <title>The first genome sequence of an elite grapevine cultivar (Pinot noir Vitis vinifera L.): coping with a highly heterozygous genome.</title>
        <authorList>
            <person name="Velasco R."/>
            <person name="Zharkikh A."/>
            <person name="Troggio M."/>
            <person name="Cartwright D.A."/>
            <person name="Cestaro A."/>
            <person name="Pruss D."/>
            <person name="Pindo M."/>
            <person name="FitzGerald L.M."/>
            <person name="Vezzulli S."/>
            <person name="Reid J."/>
            <person name="Malacarne G."/>
            <person name="Iliev D."/>
            <person name="Coppola G."/>
            <person name="Wardell B."/>
            <person name="Micheletti D."/>
            <person name="Macalma T."/>
            <person name="Facci M."/>
            <person name="Mitchell J.T."/>
            <person name="Perazzolli M."/>
            <person name="Eldredge G."/>
            <person name="Gatto P."/>
            <person name="Oyzerski R."/>
            <person name="Moretto M."/>
            <person name="Gutin N."/>
            <person name="Stefanini M."/>
            <person name="Chen Y."/>
            <person name="Segala C."/>
            <person name="Davenport C."/>
            <person name="Dematte L."/>
            <person name="Mraz A."/>
            <person name="Battilana J."/>
            <person name="Stormo K."/>
            <person name="Costa F."/>
            <person name="Tao Q."/>
            <person name="Si-Ammour A."/>
            <person name="Harkins T."/>
            <person name="Lackey A."/>
            <person name="Perbost C."/>
            <person name="Taillon B."/>
            <person name="Stella A."/>
            <person name="Solovyev V."/>
            <person name="Fawcett J.A."/>
            <person name="Sterck L."/>
            <person name="Vandepoele K."/>
            <person name="Grando S.M."/>
            <person name="Toppo S."/>
            <person name="Moser C."/>
            <person name="Lanchbury J."/>
            <person name="Bogden R."/>
            <person name="Skolnick M."/>
            <person name="Sgaramella V."/>
            <person name="Bhatnagar S.K."/>
            <person name="Fontana P."/>
            <person name="Gutin A."/>
            <person name="Van de Peer Y."/>
            <person name="Salamini F."/>
            <person name="Viola R."/>
        </authorList>
    </citation>
    <scope>NUCLEOTIDE SEQUENCE</scope>
</reference>
<dbReference type="PANTHER" id="PTHR33116">
    <property type="entry name" value="REVERSE TRANSCRIPTASE ZINC-BINDING DOMAIN-CONTAINING PROTEIN-RELATED-RELATED"/>
    <property type="match status" value="1"/>
</dbReference>
<accession>A5AUI7</accession>